<feature type="domain" description="EAL" evidence="2">
    <location>
        <begin position="490"/>
        <end position="743"/>
    </location>
</feature>
<dbReference type="Proteomes" id="UP001555826">
    <property type="component" value="Unassembled WGS sequence"/>
</dbReference>
<dbReference type="SMART" id="SM00267">
    <property type="entry name" value="GGDEF"/>
    <property type="match status" value="1"/>
</dbReference>
<feature type="transmembrane region" description="Helical" evidence="1">
    <location>
        <begin position="135"/>
        <end position="151"/>
    </location>
</feature>
<comment type="caution">
    <text evidence="4">The sequence shown here is derived from an EMBL/GenBank/DDBJ whole genome shotgun (WGS) entry which is preliminary data.</text>
</comment>
<name>A0ABV3P4H2_9ACTN</name>
<keyword evidence="5" id="KW-1185">Reference proteome</keyword>
<dbReference type="Gene3D" id="3.30.70.270">
    <property type="match status" value="1"/>
</dbReference>
<sequence>MDRPVEPLAMTFHQHAWRAALSAAVLVVSAPLLVAASEHWHDGRPVLLATGLGWLAVTVLMPFLALKGTRSGVVRFTASATLWGAGTVLAGAFPTATVGPVPFPHLAHAVSLAGLAYIAFQQLRHARVAGDDQPLLVEASLFATVMAALSWDVFGRTGHVGDGWWQASASLVVLIASFVAASAVVLAVEHGALRLACFGLGLAAVATEVTAVTAAHSPRAADVAVLLALVGGLLLLVFQPRGGFVRHGGVAVTQAARRLRLAVTLPGAAMLLDIAVNTVDPRVDGLLSAYYGAAIVAAAVRQAATARAIDRTRQTLSFQAQHDPLTGLQNRTALADALVEPDRTQSLVILEVSGLDDVTDVLGVAVGEDVLRAAAANLREHVTPLDGTTYRVRHDEFAVLLPGSPDESVRHLPHVLAAVSAAPLQVPGAGRFPVAAVAGVARVDPGARAAGDATLPLVHADLALRDARSNPGLLGWSVYSGAVAAQHARRLLVRERLASAVAEGCIDVHFQPIVDFTTGRVVKFEALARWDDRELGRVSPVEFVAVAEESNLVVALGEHVLRRAVSTAHAAGVFDAEVRLAVNVSVVQLQSPGFAEVVREILSGYRISAHLLTLELTESVFLDSDSPAERVVTELARLGCQIAIDDFGTGYSAFGYLDRLPVHVLKIDRSLTQSLTGEGNGRSVVTAVVDLANNLGLTVVVEGVETDEEAAICRSMRAGLGQGWLYSAAVTSDRIISELEREYPVSPEAVR</sequence>
<feature type="transmembrane region" description="Helical" evidence="1">
    <location>
        <begin position="195"/>
        <end position="214"/>
    </location>
</feature>
<dbReference type="InterPro" id="IPR001633">
    <property type="entry name" value="EAL_dom"/>
</dbReference>
<keyword evidence="1" id="KW-0472">Membrane</keyword>
<organism evidence="4 5">
    <name type="scientific">Kineococcus endophyticus</name>
    <dbReference type="NCBI Taxonomy" id="1181883"/>
    <lineage>
        <taxon>Bacteria</taxon>
        <taxon>Bacillati</taxon>
        <taxon>Actinomycetota</taxon>
        <taxon>Actinomycetes</taxon>
        <taxon>Kineosporiales</taxon>
        <taxon>Kineosporiaceae</taxon>
        <taxon>Kineococcus</taxon>
    </lineage>
</organism>
<dbReference type="PANTHER" id="PTHR33121">
    <property type="entry name" value="CYCLIC DI-GMP PHOSPHODIESTERASE PDEF"/>
    <property type="match status" value="1"/>
</dbReference>
<evidence type="ECO:0000313" key="4">
    <source>
        <dbReference type="EMBL" id="MEW9264530.1"/>
    </source>
</evidence>
<dbReference type="SUPFAM" id="SSF55073">
    <property type="entry name" value="Nucleotide cyclase"/>
    <property type="match status" value="1"/>
</dbReference>
<gene>
    <name evidence="4" type="ORF">AB1207_07215</name>
</gene>
<feature type="transmembrane region" description="Helical" evidence="1">
    <location>
        <begin position="163"/>
        <end position="188"/>
    </location>
</feature>
<feature type="transmembrane region" description="Helical" evidence="1">
    <location>
        <begin position="105"/>
        <end position="123"/>
    </location>
</feature>
<keyword evidence="1" id="KW-1133">Transmembrane helix</keyword>
<dbReference type="SUPFAM" id="SSF141868">
    <property type="entry name" value="EAL domain-like"/>
    <property type="match status" value="1"/>
</dbReference>
<dbReference type="InterPro" id="IPR043128">
    <property type="entry name" value="Rev_trsase/Diguanyl_cyclase"/>
</dbReference>
<evidence type="ECO:0000259" key="2">
    <source>
        <dbReference type="PROSITE" id="PS50883"/>
    </source>
</evidence>
<keyword evidence="1" id="KW-0812">Transmembrane</keyword>
<dbReference type="SMART" id="SM00052">
    <property type="entry name" value="EAL"/>
    <property type="match status" value="1"/>
</dbReference>
<dbReference type="RefSeq" id="WP_367637267.1">
    <property type="nucleotide sequence ID" value="NZ_JBFNQN010000004.1"/>
</dbReference>
<dbReference type="Pfam" id="PF00563">
    <property type="entry name" value="EAL"/>
    <property type="match status" value="1"/>
</dbReference>
<reference evidence="4 5" key="1">
    <citation type="submission" date="2024-07" db="EMBL/GenBank/DDBJ databases">
        <authorList>
            <person name="Thanompreechachai J."/>
            <person name="Duangmal K."/>
        </authorList>
    </citation>
    <scope>NUCLEOTIDE SEQUENCE [LARGE SCALE GENOMIC DNA]</scope>
    <source>
        <strain evidence="4 5">KCTC 19886</strain>
    </source>
</reference>
<proteinExistence type="predicted"/>
<dbReference type="PROSITE" id="PS50883">
    <property type="entry name" value="EAL"/>
    <property type="match status" value="1"/>
</dbReference>
<dbReference type="InterPro" id="IPR029787">
    <property type="entry name" value="Nucleotide_cyclase"/>
</dbReference>
<feature type="transmembrane region" description="Helical" evidence="1">
    <location>
        <begin position="73"/>
        <end position="93"/>
    </location>
</feature>
<dbReference type="InterPro" id="IPR035919">
    <property type="entry name" value="EAL_sf"/>
</dbReference>
<dbReference type="EMBL" id="JBFNQN010000004">
    <property type="protein sequence ID" value="MEW9264530.1"/>
    <property type="molecule type" value="Genomic_DNA"/>
</dbReference>
<feature type="transmembrane region" description="Helical" evidence="1">
    <location>
        <begin position="259"/>
        <end position="279"/>
    </location>
</feature>
<evidence type="ECO:0000313" key="5">
    <source>
        <dbReference type="Proteomes" id="UP001555826"/>
    </source>
</evidence>
<evidence type="ECO:0000259" key="3">
    <source>
        <dbReference type="PROSITE" id="PS50887"/>
    </source>
</evidence>
<evidence type="ECO:0000256" key="1">
    <source>
        <dbReference type="SAM" id="Phobius"/>
    </source>
</evidence>
<accession>A0ABV3P4H2</accession>
<dbReference type="InterPro" id="IPR050706">
    <property type="entry name" value="Cyclic-di-GMP_PDE-like"/>
</dbReference>
<dbReference type="Pfam" id="PF00990">
    <property type="entry name" value="GGDEF"/>
    <property type="match status" value="1"/>
</dbReference>
<protein>
    <submittedName>
        <fullName evidence="4">Bifunctional diguanylate cyclase/phosphodiesterase</fullName>
    </submittedName>
</protein>
<dbReference type="InterPro" id="IPR000160">
    <property type="entry name" value="GGDEF_dom"/>
</dbReference>
<feature type="transmembrane region" description="Helical" evidence="1">
    <location>
        <begin position="45"/>
        <end position="66"/>
    </location>
</feature>
<dbReference type="PROSITE" id="PS50887">
    <property type="entry name" value="GGDEF"/>
    <property type="match status" value="1"/>
</dbReference>
<dbReference type="NCBIfam" id="TIGR00254">
    <property type="entry name" value="GGDEF"/>
    <property type="match status" value="1"/>
</dbReference>
<feature type="domain" description="GGDEF" evidence="3">
    <location>
        <begin position="343"/>
        <end position="481"/>
    </location>
</feature>
<dbReference type="PANTHER" id="PTHR33121:SF79">
    <property type="entry name" value="CYCLIC DI-GMP PHOSPHODIESTERASE PDED-RELATED"/>
    <property type="match status" value="1"/>
</dbReference>
<feature type="transmembrane region" description="Helical" evidence="1">
    <location>
        <begin position="220"/>
        <end position="238"/>
    </location>
</feature>
<dbReference type="Gene3D" id="3.20.20.450">
    <property type="entry name" value="EAL domain"/>
    <property type="match status" value="1"/>
</dbReference>
<dbReference type="CDD" id="cd01948">
    <property type="entry name" value="EAL"/>
    <property type="match status" value="1"/>
</dbReference>